<keyword evidence="2" id="KW-1185">Reference proteome</keyword>
<dbReference type="Proteomes" id="UP001243375">
    <property type="component" value="Unassembled WGS sequence"/>
</dbReference>
<gene>
    <name evidence="1" type="ORF">QFC22_001563</name>
</gene>
<name>A0ACC2XIX3_9TREE</name>
<evidence type="ECO:0000313" key="2">
    <source>
        <dbReference type="Proteomes" id="UP001243375"/>
    </source>
</evidence>
<dbReference type="EMBL" id="JASBWU010000003">
    <property type="protein sequence ID" value="KAJ9123364.1"/>
    <property type="molecule type" value="Genomic_DNA"/>
</dbReference>
<protein>
    <submittedName>
        <fullName evidence="1">Uncharacterized protein</fullName>
    </submittedName>
</protein>
<comment type="caution">
    <text evidence="1">The sequence shown here is derived from an EMBL/GenBank/DDBJ whole genome shotgun (WGS) entry which is preliminary data.</text>
</comment>
<accession>A0ACC2XIX3</accession>
<organism evidence="1 2">
    <name type="scientific">Naganishia vaughanmartiniae</name>
    <dbReference type="NCBI Taxonomy" id="1424756"/>
    <lineage>
        <taxon>Eukaryota</taxon>
        <taxon>Fungi</taxon>
        <taxon>Dikarya</taxon>
        <taxon>Basidiomycota</taxon>
        <taxon>Agaricomycotina</taxon>
        <taxon>Tremellomycetes</taxon>
        <taxon>Filobasidiales</taxon>
        <taxon>Filobasidiaceae</taxon>
        <taxon>Naganishia</taxon>
    </lineage>
</organism>
<evidence type="ECO:0000313" key="1">
    <source>
        <dbReference type="EMBL" id="KAJ9123364.1"/>
    </source>
</evidence>
<proteinExistence type="predicted"/>
<reference evidence="1" key="1">
    <citation type="submission" date="2023-04" db="EMBL/GenBank/DDBJ databases">
        <title>Draft Genome sequencing of Naganishia species isolated from polar environments using Oxford Nanopore Technology.</title>
        <authorList>
            <person name="Leo P."/>
            <person name="Venkateswaran K."/>
        </authorList>
    </citation>
    <scope>NUCLEOTIDE SEQUENCE</scope>
    <source>
        <strain evidence="1">MNA-CCFEE 5425</strain>
    </source>
</reference>
<sequence length="243" mass="26515">MLSFKSALGKVAPPATPSATAKLQAELASLRTAHSALKTEYADISKKYEEAVEARVKSERYCDEVKLELSRAGGDINAIKKEESRRPSPFPQPVIPENGNGQVEAGDDKPQVKQDSEMAISNGTGLSSTPGPSMNGTTSTLDVSADIHHLLEYQSNELAALRAECLQLKKDKDEISAWVIAPTDEIIAQTPLYKALVEKFAENMVGYKTRSLRGEEAIEAANALRDDMERFRESALVSHPMLQ</sequence>